<dbReference type="Gene3D" id="2.60.40.680">
    <property type="match status" value="1"/>
</dbReference>
<dbReference type="EMBL" id="ATBP01000691">
    <property type="protein sequence ID" value="ETR69265.1"/>
    <property type="molecule type" value="Genomic_DNA"/>
</dbReference>
<protein>
    <recommendedName>
        <fullName evidence="3">Fibronectin type-III domain-containing protein</fullName>
    </recommendedName>
</protein>
<reference evidence="2" key="1">
    <citation type="submission" date="2012-11" db="EMBL/GenBank/DDBJ databases">
        <authorList>
            <person name="Lucero-Rivera Y.E."/>
            <person name="Tovar-Ramirez D."/>
        </authorList>
    </citation>
    <scope>NUCLEOTIDE SEQUENCE [LARGE SCALE GENOMIC DNA]</scope>
    <source>
        <strain evidence="2">Araruama</strain>
    </source>
</reference>
<sequence length="253" mass="28234">MIGYEFILMFNPQVLECVSVESGNENMLENTERMSAPVEPIIENEEGKVVFAMASIAMGDVPGAYGNGQLASLQWRRKAAGPYNFFLSSIEVLKPNAVPSDMIIEGPFTVAEKVSIELVNVDISRVGNHITASFENVVDDEDDVQLNVLISDNPNFESSEQINEEPLDIQGRSNQFEFDLELDPNTTYYYRIQKVSKTGNVMYESPVYEEVIPPGKCEESIRGDLNNNCKLELSDLIQLLQILSGIDIEPVNQ</sequence>
<accession>A0A1V1P3F3</accession>
<dbReference type="GO" id="GO:0030246">
    <property type="term" value="F:carbohydrate binding"/>
    <property type="evidence" value="ECO:0007669"/>
    <property type="project" value="InterPro"/>
</dbReference>
<dbReference type="SUPFAM" id="SSF49384">
    <property type="entry name" value="Carbohydrate-binding domain"/>
    <property type="match status" value="1"/>
</dbReference>
<dbReference type="Proteomes" id="UP000189670">
    <property type="component" value="Unassembled WGS sequence"/>
</dbReference>
<dbReference type="InterPro" id="IPR008965">
    <property type="entry name" value="CBM2/CBM3_carb-bd_dom_sf"/>
</dbReference>
<dbReference type="CDD" id="cd08547">
    <property type="entry name" value="Type_II_cohesin"/>
    <property type="match status" value="1"/>
</dbReference>
<proteinExistence type="predicted"/>
<organism evidence="1 2">
    <name type="scientific">Candidatus Magnetoglobus multicellularis str. Araruama</name>
    <dbReference type="NCBI Taxonomy" id="890399"/>
    <lineage>
        <taxon>Bacteria</taxon>
        <taxon>Pseudomonadati</taxon>
        <taxon>Thermodesulfobacteriota</taxon>
        <taxon>Desulfobacteria</taxon>
        <taxon>Desulfobacterales</taxon>
        <taxon>Desulfobacteraceae</taxon>
        <taxon>Candidatus Magnetoglobus</taxon>
    </lineage>
</organism>
<gene>
    <name evidence="1" type="ORF">OMM_04042</name>
</gene>
<dbReference type="InterPro" id="IPR013783">
    <property type="entry name" value="Ig-like_fold"/>
</dbReference>
<dbReference type="AlphaFoldDB" id="A0A1V1P3F3"/>
<evidence type="ECO:0000313" key="2">
    <source>
        <dbReference type="Proteomes" id="UP000189670"/>
    </source>
</evidence>
<evidence type="ECO:0008006" key="3">
    <source>
        <dbReference type="Google" id="ProtNLM"/>
    </source>
</evidence>
<name>A0A1V1P3F3_9BACT</name>
<evidence type="ECO:0000313" key="1">
    <source>
        <dbReference type="EMBL" id="ETR69265.1"/>
    </source>
</evidence>
<dbReference type="Gene3D" id="2.60.40.10">
    <property type="entry name" value="Immunoglobulins"/>
    <property type="match status" value="1"/>
</dbReference>
<comment type="caution">
    <text evidence="1">The sequence shown here is derived from an EMBL/GenBank/DDBJ whole genome shotgun (WGS) entry which is preliminary data.</text>
</comment>